<feature type="domain" description="Ubiquitin-like protease family profile" evidence="5">
    <location>
        <begin position="375"/>
        <end position="531"/>
    </location>
</feature>
<keyword evidence="7" id="KW-1185">Reference proteome</keyword>
<comment type="similarity">
    <text evidence="1">Belongs to the peptidase C48 family.</text>
</comment>
<dbReference type="GO" id="GO:0006508">
    <property type="term" value="P:proteolysis"/>
    <property type="evidence" value="ECO:0007669"/>
    <property type="project" value="UniProtKB-KW"/>
</dbReference>
<evidence type="ECO:0000313" key="7">
    <source>
        <dbReference type="Proteomes" id="UP000613401"/>
    </source>
</evidence>
<dbReference type="Gene3D" id="3.30.310.130">
    <property type="entry name" value="Ubiquitin-related"/>
    <property type="match status" value="1"/>
</dbReference>
<feature type="region of interest" description="Disordered" evidence="4">
    <location>
        <begin position="198"/>
        <end position="229"/>
    </location>
</feature>
<dbReference type="InterPro" id="IPR038765">
    <property type="entry name" value="Papain-like_cys_pep_sf"/>
</dbReference>
<proteinExistence type="inferred from homology"/>
<comment type="caution">
    <text evidence="6">The sequence shown here is derived from an EMBL/GenBank/DDBJ whole genome shotgun (WGS) entry which is preliminary data.</text>
</comment>
<dbReference type="EMBL" id="WVTB01000039">
    <property type="protein sequence ID" value="KAF3805853.1"/>
    <property type="molecule type" value="Genomic_DNA"/>
</dbReference>
<feature type="compositionally biased region" description="Polar residues" evidence="4">
    <location>
        <begin position="279"/>
        <end position="293"/>
    </location>
</feature>
<feature type="region of interest" description="Disordered" evidence="4">
    <location>
        <begin position="256"/>
        <end position="339"/>
    </location>
</feature>
<feature type="compositionally biased region" description="Acidic residues" evidence="4">
    <location>
        <begin position="315"/>
        <end position="324"/>
    </location>
</feature>
<dbReference type="GO" id="GO:0019783">
    <property type="term" value="F:ubiquitin-like protein peptidase activity"/>
    <property type="evidence" value="ECO:0007669"/>
    <property type="project" value="UniProtKB-ARBA"/>
</dbReference>
<dbReference type="Proteomes" id="UP000613401">
    <property type="component" value="Unassembled WGS sequence"/>
</dbReference>
<evidence type="ECO:0000256" key="4">
    <source>
        <dbReference type="SAM" id="MobiDB-lite"/>
    </source>
</evidence>
<dbReference type="SUPFAM" id="SSF54001">
    <property type="entry name" value="Cysteine proteinases"/>
    <property type="match status" value="1"/>
</dbReference>
<evidence type="ECO:0000259" key="5">
    <source>
        <dbReference type="PROSITE" id="PS50600"/>
    </source>
</evidence>
<evidence type="ECO:0000256" key="2">
    <source>
        <dbReference type="ARBA" id="ARBA00022670"/>
    </source>
</evidence>
<keyword evidence="2" id="KW-0645">Protease</keyword>
<protein>
    <recommendedName>
        <fullName evidence="5">Ubiquitin-like protease family profile domain-containing protein</fullName>
    </recommendedName>
</protein>
<evidence type="ECO:0000256" key="3">
    <source>
        <dbReference type="ARBA" id="ARBA00022801"/>
    </source>
</evidence>
<name>A0A8H4CKW2_COLGL</name>
<dbReference type="RefSeq" id="XP_045265012.1">
    <property type="nucleotide sequence ID" value="XM_045415198.1"/>
</dbReference>
<dbReference type="Gene3D" id="1.10.418.20">
    <property type="match status" value="1"/>
</dbReference>
<evidence type="ECO:0000313" key="6">
    <source>
        <dbReference type="EMBL" id="KAF3805853.1"/>
    </source>
</evidence>
<reference evidence="6" key="1">
    <citation type="journal article" date="2020" name="Phytopathology">
        <title>Genome sequence and comparative analysis of Colletotrichum gloeosporioides isolated from Liriodendron leaves.</title>
        <authorList>
            <person name="Fu F.F."/>
            <person name="Hao Z."/>
            <person name="Wang P."/>
            <person name="Lu Y."/>
            <person name="Xue L.J."/>
            <person name="Wei G."/>
            <person name="Tian Y."/>
            <person name="Baishi H."/>
            <person name="Xu H."/>
            <person name="Shi J."/>
            <person name="Cheng T."/>
            <person name="Wang G."/>
            <person name="Yi Y."/>
            <person name="Chen J."/>
        </authorList>
    </citation>
    <scope>NUCLEOTIDE SEQUENCE</scope>
    <source>
        <strain evidence="6">Lc1</strain>
    </source>
</reference>
<dbReference type="AlphaFoldDB" id="A0A8H4CKW2"/>
<dbReference type="Pfam" id="PF02902">
    <property type="entry name" value="Peptidase_C48"/>
    <property type="match status" value="1"/>
</dbReference>
<gene>
    <name evidence="6" type="ORF">GCG54_00015413</name>
</gene>
<keyword evidence="3" id="KW-0378">Hydrolase</keyword>
<evidence type="ECO:0000256" key="1">
    <source>
        <dbReference type="ARBA" id="ARBA00005234"/>
    </source>
</evidence>
<sequence length="560" mass="61899">MAPSAAADASSLHDIVCRLSPTSKQRLIAFTQEVALLEIDATKIFQTLTALEKTFLETEKIDPVVFRNCYLPKSTRAALIALLPSQLFQLPDKTKPKVANACKFWGVSQEKLLFCLGYDYCKHGQRFFDKLVGLSKTCPNWKRSVKLLNQRASARRQARGASRDTRNVTFKGVDVNAIGIILNDINAVIGDFTPSLQNSPQKLRTPSLSPPAHTPSTSSSPTPRREEIPDQSLVQSPEVGRNNHEHIHDDVTLLQPVPDIHDGRSPSPSLPSIEDNEQHVQQTNGWDPTSITETPFDLENESAEPDINVNIDIDNGNDDDDDDGGGGGGGDTFFPASEQDVGFSRLGPARTTAQLEFPLLTAKMAEPERKRRRLDFATQNDLLALRDDNWLHGDFVNIPLQELCGIQDPKVFVMTSYYTAMLINKPYRPTGWIVEGVATCERIFMVCNFSRTHWALLVIQKRGFQAASVDLYDSLQSYAGAQEAQGLADAFISAYLPQTPSSKRKLILATSPQQQNGSDCGVFTVAFGLFVASRNPIPARLDGRIWRRVLAMFLGSAVTD</sequence>
<dbReference type="GO" id="GO:0008234">
    <property type="term" value="F:cysteine-type peptidase activity"/>
    <property type="evidence" value="ECO:0007669"/>
    <property type="project" value="InterPro"/>
</dbReference>
<dbReference type="PROSITE" id="PS50600">
    <property type="entry name" value="ULP_PROTEASE"/>
    <property type="match status" value="1"/>
</dbReference>
<accession>A0A8H4CKW2</accession>
<reference evidence="6" key="2">
    <citation type="submission" date="2020-03" db="EMBL/GenBank/DDBJ databases">
        <authorList>
            <person name="Fu F.-F."/>
            <person name="Chen J."/>
        </authorList>
    </citation>
    <scope>NUCLEOTIDE SEQUENCE</scope>
    <source>
        <strain evidence="6">Lc1</strain>
    </source>
</reference>
<dbReference type="InterPro" id="IPR003653">
    <property type="entry name" value="Peptidase_C48_C"/>
</dbReference>
<organism evidence="6 7">
    <name type="scientific">Colletotrichum gloeosporioides</name>
    <name type="common">Anthracnose fungus</name>
    <name type="synonym">Glomerella cingulata</name>
    <dbReference type="NCBI Taxonomy" id="474922"/>
    <lineage>
        <taxon>Eukaryota</taxon>
        <taxon>Fungi</taxon>
        <taxon>Dikarya</taxon>
        <taxon>Ascomycota</taxon>
        <taxon>Pezizomycotina</taxon>
        <taxon>Sordariomycetes</taxon>
        <taxon>Hypocreomycetidae</taxon>
        <taxon>Glomerellales</taxon>
        <taxon>Glomerellaceae</taxon>
        <taxon>Colletotrichum</taxon>
        <taxon>Colletotrichum gloeosporioides species complex</taxon>
    </lineage>
</organism>
<dbReference type="GeneID" id="69022516"/>